<feature type="region of interest" description="Disordered" evidence="1">
    <location>
        <begin position="1"/>
        <end position="64"/>
    </location>
</feature>
<dbReference type="PANTHER" id="PTHR47331:SF5">
    <property type="entry name" value="RIBONUCLEASE H"/>
    <property type="match status" value="1"/>
</dbReference>
<feature type="compositionally biased region" description="Basic and acidic residues" evidence="1">
    <location>
        <begin position="8"/>
        <end position="22"/>
    </location>
</feature>
<feature type="compositionally biased region" description="Low complexity" evidence="1">
    <location>
        <begin position="527"/>
        <end position="543"/>
    </location>
</feature>
<keyword evidence="3" id="KW-1185">Reference proteome</keyword>
<comment type="caution">
    <text evidence="2">The sequence shown here is derived from an EMBL/GenBank/DDBJ whole genome shotgun (WGS) entry which is preliminary data.</text>
</comment>
<name>A0ABD1K9E8_9TELE</name>
<protein>
    <recommendedName>
        <fullName evidence="4">Peptidase aspartic putative domain-containing protein</fullName>
    </recommendedName>
</protein>
<feature type="region of interest" description="Disordered" evidence="1">
    <location>
        <begin position="484"/>
        <end position="543"/>
    </location>
</feature>
<sequence length="986" mass="109159">MSFPDGSVRPRREPHQPRRLDDFLVTQPQRRLPQDQTHTHTGHSDVGDSRPRDATRAPPAAQMSVDTSAAILSALRDLKEDSRRIQEDSRRIQEDSRRIQEDNRRMKEDNLQLRRDMQQMYQAIAARPSASLQVPVVTPGPTSGELRGAEGGVAVAGLQSPPFTSTPLHPDRASSPAGPTHSPQQSSPLRPPVVDAAPQPPQHMAQAPHQPSALVAELTEHLRSLNLLPGQTSPVSSQPVLTPEYMAPFTPPDLSSARPQQTAPHPPVHLMAESQEQYEQPPLPRRLGRLPSPPRQESTYRGPKPHIPMFTDDDPRQFSRLKLALDNLLPADATERFKYQILVEHLKLHDALLIADSYCNSNYPYSKTMDALTKMFGQPHRLALRHINEVSDEPPIRSGDNRGFRLFALKVRALVGMLEQLGTEGQTELQCGSHVSRLLSKLPHELRAEFKRYVHPLRVPIPTLMDFAEWLEYEVPVQEDDYAASHPRAAGSQADRQRSTRVEQSTATRSTTVLLVDSPAKQAETTQAAPPQRANPPQRADQPQKYCPFCNRAEHYFNQCSLFKALPTDLQVRWIKDGKRCLRCGRDHPTAQCYLKARCQQCNRTHLEVLHEVNSPNSPPSSEKSATTREPVTYYVDPARGSTVLLKMAKVCLHHRGKRMETYAILDDGSERTILLHSAAQKLGLQGQKEELALRTVRQDHRTVTGRSVSFSVSPVDQPRKQFQIQQAFTSPELRLSPHSYLVEALQKTYSHLRGLPLHQFTQAQPLLLIGSDYPHLITPVKPVHLGPSGGPAALKARLGWTLQGPAKLPQSSSSSAHCLFTGAQTPASLQQSAKRQQRTPRRLAQAAASSHQHHRKQAGSDGRQAVRSAVSPADDNPNWRLPLSQLPPSAVAQAAGGSSTTSGRKEPQHSPVRARHGAATARVVSAKKTAHHHQSAVPDSRVEDQLHNCDSMPLSEPHPSSHRRGQMGRLGHPTSVPVIPGTGGS</sequence>
<evidence type="ECO:0000313" key="2">
    <source>
        <dbReference type="EMBL" id="KAL2095523.1"/>
    </source>
</evidence>
<proteinExistence type="predicted"/>
<dbReference type="PANTHER" id="PTHR47331">
    <property type="entry name" value="PHD-TYPE DOMAIN-CONTAINING PROTEIN"/>
    <property type="match status" value="1"/>
</dbReference>
<reference evidence="2 3" key="1">
    <citation type="submission" date="2024-09" db="EMBL/GenBank/DDBJ databases">
        <title>A chromosome-level genome assembly of Gray's grenadier anchovy, Coilia grayii.</title>
        <authorList>
            <person name="Fu Z."/>
        </authorList>
    </citation>
    <scope>NUCLEOTIDE SEQUENCE [LARGE SCALE GENOMIC DNA]</scope>
    <source>
        <strain evidence="2">G4</strain>
        <tissue evidence="2">Muscle</tissue>
    </source>
</reference>
<dbReference type="AlphaFoldDB" id="A0ABD1K9E8"/>
<gene>
    <name evidence="2" type="ORF">ACEWY4_007671</name>
</gene>
<feature type="compositionally biased region" description="Polar residues" evidence="1">
    <location>
        <begin position="502"/>
        <end position="513"/>
    </location>
</feature>
<feature type="region of interest" description="Disordered" evidence="1">
    <location>
        <begin position="826"/>
        <end position="922"/>
    </location>
</feature>
<feature type="compositionally biased region" description="Polar residues" evidence="1">
    <location>
        <begin position="826"/>
        <end position="835"/>
    </location>
</feature>
<evidence type="ECO:0000313" key="3">
    <source>
        <dbReference type="Proteomes" id="UP001591681"/>
    </source>
</evidence>
<evidence type="ECO:0008006" key="4">
    <source>
        <dbReference type="Google" id="ProtNLM"/>
    </source>
</evidence>
<evidence type="ECO:0000256" key="1">
    <source>
        <dbReference type="SAM" id="MobiDB-lite"/>
    </source>
</evidence>
<feature type="region of interest" description="Disordered" evidence="1">
    <location>
        <begin position="156"/>
        <end position="210"/>
    </location>
</feature>
<organism evidence="2 3">
    <name type="scientific">Coilia grayii</name>
    <name type="common">Gray's grenadier anchovy</name>
    <dbReference type="NCBI Taxonomy" id="363190"/>
    <lineage>
        <taxon>Eukaryota</taxon>
        <taxon>Metazoa</taxon>
        <taxon>Chordata</taxon>
        <taxon>Craniata</taxon>
        <taxon>Vertebrata</taxon>
        <taxon>Euteleostomi</taxon>
        <taxon>Actinopterygii</taxon>
        <taxon>Neopterygii</taxon>
        <taxon>Teleostei</taxon>
        <taxon>Clupei</taxon>
        <taxon>Clupeiformes</taxon>
        <taxon>Clupeoidei</taxon>
        <taxon>Engraulidae</taxon>
        <taxon>Coilinae</taxon>
        <taxon>Coilia</taxon>
    </lineage>
</organism>
<feature type="region of interest" description="Disordered" evidence="1">
    <location>
        <begin position="228"/>
        <end position="311"/>
    </location>
</feature>
<feature type="region of interest" description="Disordered" evidence="1">
    <location>
        <begin position="85"/>
        <end position="108"/>
    </location>
</feature>
<dbReference type="Proteomes" id="UP001591681">
    <property type="component" value="Unassembled WGS sequence"/>
</dbReference>
<dbReference type="EMBL" id="JBHFQA010000007">
    <property type="protein sequence ID" value="KAL2095523.1"/>
    <property type="molecule type" value="Genomic_DNA"/>
</dbReference>
<accession>A0ABD1K9E8</accession>
<feature type="compositionally biased region" description="Basic and acidic residues" evidence="1">
    <location>
        <begin position="42"/>
        <end position="55"/>
    </location>
</feature>
<feature type="region of interest" description="Disordered" evidence="1">
    <location>
        <begin position="948"/>
        <end position="986"/>
    </location>
</feature>
<feature type="compositionally biased region" description="Polar residues" evidence="1">
    <location>
        <begin position="229"/>
        <end position="240"/>
    </location>
</feature>
<feature type="compositionally biased region" description="Low complexity" evidence="1">
    <location>
        <begin position="192"/>
        <end position="210"/>
    </location>
</feature>